<keyword evidence="2" id="KW-1185">Reference proteome</keyword>
<dbReference type="OrthoDB" id="276261at2759"/>
<dbReference type="KEGG" id="pco:PHACADRAFT_246517"/>
<dbReference type="InParanoid" id="K5WMT5"/>
<gene>
    <name evidence="1" type="ORF">PHACADRAFT_246517</name>
</gene>
<evidence type="ECO:0000313" key="1">
    <source>
        <dbReference type="EMBL" id="EKM60519.1"/>
    </source>
</evidence>
<dbReference type="AlphaFoldDB" id="K5WMT5"/>
<dbReference type="EMBL" id="JH930468">
    <property type="protein sequence ID" value="EKM60519.1"/>
    <property type="molecule type" value="Genomic_DNA"/>
</dbReference>
<sequence>MTDQADCANSFDVAREVYKENVGDIFSLSNALSEEHDLPLILVPRHQLTQEDRSRE</sequence>
<accession>K5WMT5</accession>
<name>K5WMT5_PHACS</name>
<organism evidence="1 2">
    <name type="scientific">Phanerochaete carnosa (strain HHB-10118-sp)</name>
    <name type="common">White-rot fungus</name>
    <name type="synonym">Peniophora carnosa</name>
    <dbReference type="NCBI Taxonomy" id="650164"/>
    <lineage>
        <taxon>Eukaryota</taxon>
        <taxon>Fungi</taxon>
        <taxon>Dikarya</taxon>
        <taxon>Basidiomycota</taxon>
        <taxon>Agaricomycotina</taxon>
        <taxon>Agaricomycetes</taxon>
        <taxon>Polyporales</taxon>
        <taxon>Phanerochaetaceae</taxon>
        <taxon>Phanerochaete</taxon>
    </lineage>
</organism>
<dbReference type="RefSeq" id="XP_007389974.1">
    <property type="nucleotide sequence ID" value="XM_007389912.1"/>
</dbReference>
<dbReference type="GeneID" id="18913829"/>
<protein>
    <submittedName>
        <fullName evidence="1">Uncharacterized protein</fullName>
    </submittedName>
</protein>
<reference evidence="1 2" key="1">
    <citation type="journal article" date="2012" name="BMC Genomics">
        <title>Comparative genomics of the white-rot fungi, Phanerochaete carnosa and P. chrysosporium, to elucidate the genetic basis of the distinct wood types they colonize.</title>
        <authorList>
            <person name="Suzuki H."/>
            <person name="MacDonald J."/>
            <person name="Syed K."/>
            <person name="Salamov A."/>
            <person name="Hori C."/>
            <person name="Aerts A."/>
            <person name="Henrissat B."/>
            <person name="Wiebenga A."/>
            <person name="vanKuyk P.A."/>
            <person name="Barry K."/>
            <person name="Lindquist E."/>
            <person name="LaButti K."/>
            <person name="Lapidus A."/>
            <person name="Lucas S."/>
            <person name="Coutinho P."/>
            <person name="Gong Y."/>
            <person name="Samejima M."/>
            <person name="Mahadevan R."/>
            <person name="Abou-Zaid M."/>
            <person name="de Vries R.P."/>
            <person name="Igarashi K."/>
            <person name="Yadav J.S."/>
            <person name="Grigoriev I.V."/>
            <person name="Master E.R."/>
        </authorList>
    </citation>
    <scope>NUCLEOTIDE SEQUENCE [LARGE SCALE GENOMIC DNA]</scope>
    <source>
        <strain evidence="1 2">HHB-10118-sp</strain>
    </source>
</reference>
<evidence type="ECO:0000313" key="2">
    <source>
        <dbReference type="Proteomes" id="UP000008370"/>
    </source>
</evidence>
<dbReference type="Proteomes" id="UP000008370">
    <property type="component" value="Unassembled WGS sequence"/>
</dbReference>
<dbReference type="HOGENOM" id="CLU_3014913_0_0_1"/>
<proteinExistence type="predicted"/>